<evidence type="ECO:0000256" key="2">
    <source>
        <dbReference type="ARBA" id="ARBA00022723"/>
    </source>
</evidence>
<keyword evidence="4" id="KW-0460">Magnesium</keyword>
<sequence>MKQLLIRADDLGYSEGVNCGIAATVAAGLVRSVGVMTNMPAAVQGLGLLHGHPLCLGQHTNICVGRPLTDPTRIPSLCTPEGEFKPSRAYREAAKAGQDFVVLEEVVEEIEAQYRQFKALTGREPGYFEGHAVASANFFKGLEIVAGRHGLPYFAMGRPGEAVTFRHTQVYAYMPGDLKAYEADPFTGVQDAVAKAHAGACDLMVFHPGYIDSYLLDHSSMTTPRAREAEMLCRPAVRAWLERQDIALVTYDDLK</sequence>
<dbReference type="Gene3D" id="3.20.20.370">
    <property type="entry name" value="Glycoside hydrolase/deacetylase"/>
    <property type="match status" value="1"/>
</dbReference>
<evidence type="ECO:0000313" key="6">
    <source>
        <dbReference type="EMBL" id="HIZ47950.1"/>
    </source>
</evidence>
<organism evidence="6 7">
    <name type="scientific">Candidatus Gemmiger excrementavium</name>
    <dbReference type="NCBI Taxonomy" id="2838608"/>
    <lineage>
        <taxon>Bacteria</taxon>
        <taxon>Bacillati</taxon>
        <taxon>Bacillota</taxon>
        <taxon>Clostridia</taxon>
        <taxon>Eubacteriales</taxon>
        <taxon>Gemmiger</taxon>
    </lineage>
</organism>
<dbReference type="GO" id="GO:0005975">
    <property type="term" value="P:carbohydrate metabolic process"/>
    <property type="evidence" value="ECO:0007669"/>
    <property type="project" value="InterPro"/>
</dbReference>
<comment type="cofactor">
    <cofactor evidence="1">
        <name>Mg(2+)</name>
        <dbReference type="ChEBI" id="CHEBI:18420"/>
    </cofactor>
</comment>
<dbReference type="EMBL" id="DXBO01000059">
    <property type="protein sequence ID" value="HIZ47950.1"/>
    <property type="molecule type" value="Genomic_DNA"/>
</dbReference>
<accession>A0A9D2F309</accession>
<dbReference type="GO" id="GO:0016787">
    <property type="term" value="F:hydrolase activity"/>
    <property type="evidence" value="ECO:0007669"/>
    <property type="project" value="UniProtKB-KW"/>
</dbReference>
<proteinExistence type="predicted"/>
<dbReference type="SUPFAM" id="SSF88713">
    <property type="entry name" value="Glycoside hydrolase/deacetylase"/>
    <property type="match status" value="1"/>
</dbReference>
<keyword evidence="2" id="KW-0479">Metal-binding</keyword>
<keyword evidence="3" id="KW-0378">Hydrolase</keyword>
<dbReference type="InterPro" id="IPR006879">
    <property type="entry name" value="YdjC-like"/>
</dbReference>
<evidence type="ECO:0000256" key="3">
    <source>
        <dbReference type="ARBA" id="ARBA00022801"/>
    </source>
</evidence>
<dbReference type="Pfam" id="PF04794">
    <property type="entry name" value="YdjC"/>
    <property type="match status" value="1"/>
</dbReference>
<protein>
    <submittedName>
        <fullName evidence="6">ChbG/HpnK family deacetylase</fullName>
    </submittedName>
</protein>
<keyword evidence="5" id="KW-0119">Carbohydrate metabolism</keyword>
<dbReference type="GO" id="GO:0019213">
    <property type="term" value="F:deacetylase activity"/>
    <property type="evidence" value="ECO:0007669"/>
    <property type="project" value="TreeGrafter"/>
</dbReference>
<dbReference type="CDD" id="cd10805">
    <property type="entry name" value="YdjC_like_1"/>
    <property type="match status" value="1"/>
</dbReference>
<dbReference type="AlphaFoldDB" id="A0A9D2F309"/>
<evidence type="ECO:0000256" key="5">
    <source>
        <dbReference type="ARBA" id="ARBA00023277"/>
    </source>
</evidence>
<name>A0A9D2F309_9FIRM</name>
<reference evidence="6" key="2">
    <citation type="submission" date="2021-04" db="EMBL/GenBank/DDBJ databases">
        <authorList>
            <person name="Gilroy R."/>
        </authorList>
    </citation>
    <scope>NUCLEOTIDE SEQUENCE</scope>
    <source>
        <strain evidence="6">3436</strain>
    </source>
</reference>
<dbReference type="InterPro" id="IPR011330">
    <property type="entry name" value="Glyco_hydro/deAcase_b/a-brl"/>
</dbReference>
<dbReference type="Proteomes" id="UP000824031">
    <property type="component" value="Unassembled WGS sequence"/>
</dbReference>
<comment type="caution">
    <text evidence="6">The sequence shown here is derived from an EMBL/GenBank/DDBJ whole genome shotgun (WGS) entry which is preliminary data.</text>
</comment>
<reference evidence="6" key="1">
    <citation type="journal article" date="2021" name="PeerJ">
        <title>Extensive microbial diversity within the chicken gut microbiome revealed by metagenomics and culture.</title>
        <authorList>
            <person name="Gilroy R."/>
            <person name="Ravi A."/>
            <person name="Getino M."/>
            <person name="Pursley I."/>
            <person name="Horton D.L."/>
            <person name="Alikhan N.F."/>
            <person name="Baker D."/>
            <person name="Gharbi K."/>
            <person name="Hall N."/>
            <person name="Watson M."/>
            <person name="Adriaenssens E.M."/>
            <person name="Foster-Nyarko E."/>
            <person name="Jarju S."/>
            <person name="Secka A."/>
            <person name="Antonio M."/>
            <person name="Oren A."/>
            <person name="Chaudhuri R.R."/>
            <person name="La Ragione R."/>
            <person name="Hildebrand F."/>
            <person name="Pallen M.J."/>
        </authorList>
    </citation>
    <scope>NUCLEOTIDE SEQUENCE</scope>
    <source>
        <strain evidence="6">3436</strain>
    </source>
</reference>
<dbReference type="PANTHER" id="PTHR31609:SF1">
    <property type="entry name" value="CARBOHYDRATE DEACETYLASE"/>
    <property type="match status" value="1"/>
</dbReference>
<dbReference type="PANTHER" id="PTHR31609">
    <property type="entry name" value="YDJC DEACETYLASE FAMILY MEMBER"/>
    <property type="match status" value="1"/>
</dbReference>
<dbReference type="GO" id="GO:0046872">
    <property type="term" value="F:metal ion binding"/>
    <property type="evidence" value="ECO:0007669"/>
    <property type="project" value="UniProtKB-KW"/>
</dbReference>
<evidence type="ECO:0000313" key="7">
    <source>
        <dbReference type="Proteomes" id="UP000824031"/>
    </source>
</evidence>
<evidence type="ECO:0000256" key="4">
    <source>
        <dbReference type="ARBA" id="ARBA00022842"/>
    </source>
</evidence>
<gene>
    <name evidence="6" type="ORF">H9810_04445</name>
</gene>
<evidence type="ECO:0000256" key="1">
    <source>
        <dbReference type="ARBA" id="ARBA00001946"/>
    </source>
</evidence>